<name>A0A375Z0W7_MYCSH</name>
<sequence>MALTPAGADILAITVPGEPGVSVGQPVTVEGLVGLPWAQGDRSGIAYRARAIRPAGSTKPANAG</sequence>
<evidence type="ECO:0000313" key="1">
    <source>
        <dbReference type="EMBL" id="SRX94727.1"/>
    </source>
</evidence>
<keyword evidence="2" id="KW-1185">Reference proteome</keyword>
<accession>A0A375Z0W7</accession>
<dbReference type="STRING" id="29313.BHQ16_21915"/>
<dbReference type="AlphaFoldDB" id="A0A375Z0W7"/>
<dbReference type="EMBL" id="UEGW01000001">
    <property type="protein sequence ID" value="SRX94727.1"/>
    <property type="molecule type" value="Genomic_DNA"/>
</dbReference>
<dbReference type="Proteomes" id="UP000252015">
    <property type="component" value="Unassembled WGS sequence"/>
</dbReference>
<reference evidence="1 2" key="1">
    <citation type="submission" date="2018-05" db="EMBL/GenBank/DDBJ databases">
        <authorList>
            <consortium name="IHU Genomes"/>
        </authorList>
    </citation>
    <scope>NUCLEOTIDE SEQUENCE [LARGE SCALE GENOMIC DNA]</scope>
    <source>
        <strain evidence="1 2">P7336</strain>
    </source>
</reference>
<proteinExistence type="predicted"/>
<organism evidence="1 2">
    <name type="scientific">Mycobacterium shimoidei</name>
    <dbReference type="NCBI Taxonomy" id="29313"/>
    <lineage>
        <taxon>Bacteria</taxon>
        <taxon>Bacillati</taxon>
        <taxon>Actinomycetota</taxon>
        <taxon>Actinomycetes</taxon>
        <taxon>Mycobacteriales</taxon>
        <taxon>Mycobacteriaceae</taxon>
        <taxon>Mycobacterium</taxon>
    </lineage>
</organism>
<gene>
    <name evidence="1" type="ORF">MSP7336_02987</name>
</gene>
<evidence type="ECO:0000313" key="2">
    <source>
        <dbReference type="Proteomes" id="UP000252015"/>
    </source>
</evidence>
<protein>
    <submittedName>
        <fullName evidence="1">Uncharacterized protein</fullName>
    </submittedName>
</protein>
<dbReference type="RefSeq" id="WP_425325747.1">
    <property type="nucleotide sequence ID" value="NZ_UEGW01000001.1"/>
</dbReference>